<evidence type="ECO:0000313" key="2">
    <source>
        <dbReference type="Proteomes" id="UP001152622"/>
    </source>
</evidence>
<name>A0A9Q1IF62_SYNKA</name>
<evidence type="ECO:0000313" key="1">
    <source>
        <dbReference type="EMBL" id="KAJ8337472.1"/>
    </source>
</evidence>
<comment type="caution">
    <text evidence="1">The sequence shown here is derived from an EMBL/GenBank/DDBJ whole genome shotgun (WGS) entry which is preliminary data.</text>
</comment>
<dbReference type="EMBL" id="JAINUF010000018">
    <property type="protein sequence ID" value="KAJ8337472.1"/>
    <property type="molecule type" value="Genomic_DNA"/>
</dbReference>
<dbReference type="Proteomes" id="UP001152622">
    <property type="component" value="Chromosome 18"/>
</dbReference>
<organism evidence="1 2">
    <name type="scientific">Synaphobranchus kaupii</name>
    <name type="common">Kaup's arrowtooth eel</name>
    <dbReference type="NCBI Taxonomy" id="118154"/>
    <lineage>
        <taxon>Eukaryota</taxon>
        <taxon>Metazoa</taxon>
        <taxon>Chordata</taxon>
        <taxon>Craniata</taxon>
        <taxon>Vertebrata</taxon>
        <taxon>Euteleostomi</taxon>
        <taxon>Actinopterygii</taxon>
        <taxon>Neopterygii</taxon>
        <taxon>Teleostei</taxon>
        <taxon>Anguilliformes</taxon>
        <taxon>Synaphobranchidae</taxon>
        <taxon>Synaphobranchus</taxon>
    </lineage>
</organism>
<protein>
    <submittedName>
        <fullName evidence="1">Uncharacterized protein</fullName>
    </submittedName>
</protein>
<gene>
    <name evidence="1" type="ORF">SKAU_G00364380</name>
</gene>
<proteinExistence type="predicted"/>
<keyword evidence="2" id="KW-1185">Reference proteome</keyword>
<dbReference type="AlphaFoldDB" id="A0A9Q1IF62"/>
<accession>A0A9Q1IF62</accession>
<reference evidence="1" key="1">
    <citation type="journal article" date="2023" name="Science">
        <title>Genome structures resolve the early diversification of teleost fishes.</title>
        <authorList>
            <person name="Parey E."/>
            <person name="Louis A."/>
            <person name="Montfort J."/>
            <person name="Bouchez O."/>
            <person name="Roques C."/>
            <person name="Iampietro C."/>
            <person name="Lluch J."/>
            <person name="Castinel A."/>
            <person name="Donnadieu C."/>
            <person name="Desvignes T."/>
            <person name="Floi Bucao C."/>
            <person name="Jouanno E."/>
            <person name="Wen M."/>
            <person name="Mejri S."/>
            <person name="Dirks R."/>
            <person name="Jansen H."/>
            <person name="Henkel C."/>
            <person name="Chen W.J."/>
            <person name="Zahm M."/>
            <person name="Cabau C."/>
            <person name="Klopp C."/>
            <person name="Thompson A.W."/>
            <person name="Robinson-Rechavi M."/>
            <person name="Braasch I."/>
            <person name="Lecointre G."/>
            <person name="Bobe J."/>
            <person name="Postlethwait J.H."/>
            <person name="Berthelot C."/>
            <person name="Roest Crollius H."/>
            <person name="Guiguen Y."/>
        </authorList>
    </citation>
    <scope>NUCLEOTIDE SEQUENCE</scope>
    <source>
        <strain evidence="1">WJC10195</strain>
    </source>
</reference>
<sequence>MQSMPAVIRRVGDMQTNVHRNLRSETMVTAEANVTAGLECMDPGKYRDDVYEATVVSHGAACCYPECLSAEAQMCLSGRGRISVESCMV</sequence>